<evidence type="ECO:0000313" key="5">
    <source>
        <dbReference type="Proteomes" id="UP000091979"/>
    </source>
</evidence>
<dbReference type="RefSeq" id="WP_066856316.1">
    <property type="nucleotide sequence ID" value="NZ_JXMS01000021.1"/>
</dbReference>
<name>A0A1B7XB48_9BACT</name>
<feature type="modified residue" description="4-aspartylphosphate" evidence="2">
    <location>
        <position position="52"/>
    </location>
</feature>
<evidence type="ECO:0000259" key="3">
    <source>
        <dbReference type="PROSITE" id="PS50110"/>
    </source>
</evidence>
<dbReference type="Gene3D" id="3.40.50.2300">
    <property type="match status" value="1"/>
</dbReference>
<dbReference type="InterPro" id="IPR050595">
    <property type="entry name" value="Bact_response_regulator"/>
</dbReference>
<reference evidence="4 5" key="1">
    <citation type="submission" date="2015-01" db="EMBL/GenBank/DDBJ databases">
        <title>Desulfovibrio sp. JC271 draft genome sequence.</title>
        <authorList>
            <person name="Shivani Y."/>
            <person name="Subhash Y."/>
            <person name="Sasikala C."/>
            <person name="Ramana C.V."/>
        </authorList>
    </citation>
    <scope>NUCLEOTIDE SEQUENCE [LARGE SCALE GENOMIC DNA]</scope>
    <source>
        <strain evidence="4 5">JC271</strain>
    </source>
</reference>
<dbReference type="PROSITE" id="PS50110">
    <property type="entry name" value="RESPONSE_REGULATORY"/>
    <property type="match status" value="1"/>
</dbReference>
<dbReference type="OrthoDB" id="9790791at2"/>
<dbReference type="SUPFAM" id="SSF52172">
    <property type="entry name" value="CheY-like"/>
    <property type="match status" value="1"/>
</dbReference>
<comment type="caution">
    <text evidence="4">The sequence shown here is derived from an EMBL/GenBank/DDBJ whole genome shotgun (WGS) entry which is preliminary data.</text>
</comment>
<dbReference type="AlphaFoldDB" id="A0A1B7XB48"/>
<sequence>MKNILIADDRPEIRTLVRITLSSDGYQVTECQSAPEAVALARQTPLSCIIMDIDMPGEYDGLTAIQKLHADPATADIPVIMLTGSKKLQDKSLQAGAVAYLTKPFSPIDLLKNIQQAAQRS</sequence>
<dbReference type="InterPro" id="IPR001789">
    <property type="entry name" value="Sig_transdc_resp-reg_receiver"/>
</dbReference>
<proteinExistence type="predicted"/>
<dbReference type="Proteomes" id="UP000091979">
    <property type="component" value="Unassembled WGS sequence"/>
</dbReference>
<dbReference type="PANTHER" id="PTHR44591">
    <property type="entry name" value="STRESS RESPONSE REGULATOR PROTEIN 1"/>
    <property type="match status" value="1"/>
</dbReference>
<dbReference type="PANTHER" id="PTHR44591:SF3">
    <property type="entry name" value="RESPONSE REGULATORY DOMAIN-CONTAINING PROTEIN"/>
    <property type="match status" value="1"/>
</dbReference>
<dbReference type="Pfam" id="PF00072">
    <property type="entry name" value="Response_reg"/>
    <property type="match status" value="1"/>
</dbReference>
<evidence type="ECO:0000256" key="2">
    <source>
        <dbReference type="PROSITE-ProRule" id="PRU00169"/>
    </source>
</evidence>
<dbReference type="PATRIC" id="fig|1560234.3.peg.1438"/>
<protein>
    <recommendedName>
        <fullName evidence="3">Response regulatory domain-containing protein</fullName>
    </recommendedName>
</protein>
<dbReference type="InterPro" id="IPR011006">
    <property type="entry name" value="CheY-like_superfamily"/>
</dbReference>
<organism evidence="4 5">
    <name type="scientific">Halodesulfovibrio spirochaetisodalis</name>
    <dbReference type="NCBI Taxonomy" id="1560234"/>
    <lineage>
        <taxon>Bacteria</taxon>
        <taxon>Pseudomonadati</taxon>
        <taxon>Thermodesulfobacteriota</taxon>
        <taxon>Desulfovibrionia</taxon>
        <taxon>Desulfovibrionales</taxon>
        <taxon>Desulfovibrionaceae</taxon>
        <taxon>Halodesulfovibrio</taxon>
    </lineage>
</organism>
<dbReference type="EMBL" id="JXMS01000021">
    <property type="protein sequence ID" value="OBQ46557.1"/>
    <property type="molecule type" value="Genomic_DNA"/>
</dbReference>
<evidence type="ECO:0000313" key="4">
    <source>
        <dbReference type="EMBL" id="OBQ46557.1"/>
    </source>
</evidence>
<dbReference type="SMART" id="SM00448">
    <property type="entry name" value="REC"/>
    <property type="match status" value="1"/>
</dbReference>
<accession>A0A1B7XB48</accession>
<gene>
    <name evidence="4" type="ORF">SP90_11730</name>
</gene>
<keyword evidence="5" id="KW-1185">Reference proteome</keyword>
<feature type="domain" description="Response regulatory" evidence="3">
    <location>
        <begin position="3"/>
        <end position="118"/>
    </location>
</feature>
<dbReference type="STRING" id="1560234.SP90_11730"/>
<evidence type="ECO:0000256" key="1">
    <source>
        <dbReference type="ARBA" id="ARBA00022553"/>
    </source>
</evidence>
<dbReference type="GO" id="GO:0000160">
    <property type="term" value="P:phosphorelay signal transduction system"/>
    <property type="evidence" value="ECO:0007669"/>
    <property type="project" value="InterPro"/>
</dbReference>
<keyword evidence="1 2" id="KW-0597">Phosphoprotein</keyword>